<protein>
    <submittedName>
        <fullName evidence="1">Uncharacterized protein</fullName>
    </submittedName>
</protein>
<comment type="caution">
    <text evidence="1">The sequence shown here is derived from an EMBL/GenBank/DDBJ whole genome shotgun (WGS) entry which is preliminary data.</text>
</comment>
<accession>A0ABV0T9P4</accession>
<sequence>MPCNPGYQCTTQNMMFTTQRSSFQLADNIGNLLGPLNFSVPRLSKLLGLRLRERRQRQPLTVNMAEAADSPQHRFYCHCCKRGTEPKFPLPAGQHCISNK</sequence>
<dbReference type="Proteomes" id="UP001482620">
    <property type="component" value="Unassembled WGS sequence"/>
</dbReference>
<evidence type="ECO:0000313" key="2">
    <source>
        <dbReference type="Proteomes" id="UP001482620"/>
    </source>
</evidence>
<keyword evidence="2" id="KW-1185">Reference proteome</keyword>
<organism evidence="1 2">
    <name type="scientific">Ilyodon furcidens</name>
    <name type="common">goldbreast splitfin</name>
    <dbReference type="NCBI Taxonomy" id="33524"/>
    <lineage>
        <taxon>Eukaryota</taxon>
        <taxon>Metazoa</taxon>
        <taxon>Chordata</taxon>
        <taxon>Craniata</taxon>
        <taxon>Vertebrata</taxon>
        <taxon>Euteleostomi</taxon>
        <taxon>Actinopterygii</taxon>
        <taxon>Neopterygii</taxon>
        <taxon>Teleostei</taxon>
        <taxon>Neoteleostei</taxon>
        <taxon>Acanthomorphata</taxon>
        <taxon>Ovalentaria</taxon>
        <taxon>Atherinomorphae</taxon>
        <taxon>Cyprinodontiformes</taxon>
        <taxon>Goodeidae</taxon>
        <taxon>Ilyodon</taxon>
    </lineage>
</organism>
<gene>
    <name evidence="1" type="ORF">ILYODFUR_019899</name>
</gene>
<name>A0ABV0T9P4_9TELE</name>
<dbReference type="EMBL" id="JAHRIQ010025189">
    <property type="protein sequence ID" value="MEQ2229539.1"/>
    <property type="molecule type" value="Genomic_DNA"/>
</dbReference>
<reference evidence="1 2" key="1">
    <citation type="submission" date="2021-06" db="EMBL/GenBank/DDBJ databases">
        <authorList>
            <person name="Palmer J.M."/>
        </authorList>
    </citation>
    <scope>NUCLEOTIDE SEQUENCE [LARGE SCALE GENOMIC DNA]</scope>
    <source>
        <strain evidence="2">if_2019</strain>
        <tissue evidence="1">Muscle</tissue>
    </source>
</reference>
<proteinExistence type="predicted"/>
<evidence type="ECO:0000313" key="1">
    <source>
        <dbReference type="EMBL" id="MEQ2229539.1"/>
    </source>
</evidence>